<evidence type="ECO:0000313" key="2">
    <source>
        <dbReference type="EMBL" id="CAD7263395.1"/>
    </source>
</evidence>
<gene>
    <name evidence="2" type="ORF">TSIB3V08_LOCUS7474</name>
</gene>
<dbReference type="EMBL" id="OC003518">
    <property type="protein sequence ID" value="CAD7263395.1"/>
    <property type="molecule type" value="Genomic_DNA"/>
</dbReference>
<sequence length="162" mass="17672">MVTSQQSKDEGAGKSGSYCSATAGVDLGSDWEDVSDVTSVFEDDDNDVHKEARVCSPTDTDEDVAEAVNIRRKRLERPSYGNIAVNRSTDILFGNKTYYNAPVTIKQYVNSNSGDSGGASGPQDVPPRTDGGTADLHTKLHTTIDRRHSKDSCRRKKYKVVL</sequence>
<dbReference type="AlphaFoldDB" id="A0A7R9G1G7"/>
<reference evidence="2" key="1">
    <citation type="submission" date="2020-11" db="EMBL/GenBank/DDBJ databases">
        <authorList>
            <person name="Tran Van P."/>
        </authorList>
    </citation>
    <scope>NUCLEOTIDE SEQUENCE</scope>
</reference>
<proteinExistence type="predicted"/>
<feature type="compositionally biased region" description="Basic and acidic residues" evidence="1">
    <location>
        <begin position="136"/>
        <end position="152"/>
    </location>
</feature>
<protein>
    <submittedName>
        <fullName evidence="2">Uncharacterized protein</fullName>
    </submittedName>
</protein>
<feature type="region of interest" description="Disordered" evidence="1">
    <location>
        <begin position="112"/>
        <end position="157"/>
    </location>
</feature>
<organism evidence="2">
    <name type="scientific">Timema shepardi</name>
    <name type="common">Walking stick</name>
    <dbReference type="NCBI Taxonomy" id="629360"/>
    <lineage>
        <taxon>Eukaryota</taxon>
        <taxon>Metazoa</taxon>
        <taxon>Ecdysozoa</taxon>
        <taxon>Arthropoda</taxon>
        <taxon>Hexapoda</taxon>
        <taxon>Insecta</taxon>
        <taxon>Pterygota</taxon>
        <taxon>Neoptera</taxon>
        <taxon>Polyneoptera</taxon>
        <taxon>Phasmatodea</taxon>
        <taxon>Timematodea</taxon>
        <taxon>Timematoidea</taxon>
        <taxon>Timematidae</taxon>
        <taxon>Timema</taxon>
    </lineage>
</organism>
<name>A0A7R9G1G7_TIMSH</name>
<evidence type="ECO:0000256" key="1">
    <source>
        <dbReference type="SAM" id="MobiDB-lite"/>
    </source>
</evidence>
<accession>A0A7R9G1G7</accession>